<dbReference type="InterPro" id="IPR051911">
    <property type="entry name" value="SDR_oxidoreductase"/>
</dbReference>
<dbReference type="EMBL" id="JANGBO010000015">
    <property type="protein sequence ID" value="MCQ5062562.1"/>
    <property type="molecule type" value="Genomic_DNA"/>
</dbReference>
<gene>
    <name evidence="3" type="ORF">NE542_12125</name>
</gene>
<evidence type="ECO:0000256" key="1">
    <source>
        <dbReference type="ARBA" id="ARBA00006484"/>
    </source>
</evidence>
<dbReference type="GO" id="GO:0016491">
    <property type="term" value="F:oxidoreductase activity"/>
    <property type="evidence" value="ECO:0007669"/>
    <property type="project" value="UniProtKB-KW"/>
</dbReference>
<dbReference type="AlphaFoldDB" id="A0AAP2UJ25"/>
<comment type="similarity">
    <text evidence="1">Belongs to the short-chain dehydrogenases/reductases (SDR) family.</text>
</comment>
<comment type="caution">
    <text evidence="3">The sequence shown here is derived from an EMBL/GenBank/DDBJ whole genome shotgun (WGS) entry which is preliminary data.</text>
</comment>
<dbReference type="PANTHER" id="PTHR43976:SF16">
    <property type="entry name" value="SHORT-CHAIN DEHYDROGENASE_REDUCTASE FAMILY PROTEIN"/>
    <property type="match status" value="1"/>
</dbReference>
<keyword evidence="2" id="KW-0560">Oxidoreductase</keyword>
<dbReference type="PANTHER" id="PTHR43976">
    <property type="entry name" value="SHORT CHAIN DEHYDROGENASE"/>
    <property type="match status" value="1"/>
</dbReference>
<dbReference type="Pfam" id="PF00106">
    <property type="entry name" value="adh_short"/>
    <property type="match status" value="1"/>
</dbReference>
<proteinExistence type="inferred from homology"/>
<dbReference type="InterPro" id="IPR036291">
    <property type="entry name" value="NAD(P)-bd_dom_sf"/>
</dbReference>
<protein>
    <submittedName>
        <fullName evidence="3">SDR family NAD(P)-dependent oxidoreductase</fullName>
    </submittedName>
</protein>
<organism evidence="3 4">
    <name type="scientific">Faecalibacillus intestinalis</name>
    <dbReference type="NCBI Taxonomy" id="1982626"/>
    <lineage>
        <taxon>Bacteria</taxon>
        <taxon>Bacillati</taxon>
        <taxon>Bacillota</taxon>
        <taxon>Erysipelotrichia</taxon>
        <taxon>Erysipelotrichales</taxon>
        <taxon>Coprobacillaceae</taxon>
        <taxon>Faecalibacillus</taxon>
    </lineage>
</organism>
<dbReference type="SUPFAM" id="SSF51735">
    <property type="entry name" value="NAD(P)-binding Rossmann-fold domains"/>
    <property type="match status" value="1"/>
</dbReference>
<evidence type="ECO:0000256" key="2">
    <source>
        <dbReference type="ARBA" id="ARBA00023002"/>
    </source>
</evidence>
<dbReference type="PRINTS" id="PR00081">
    <property type="entry name" value="GDHRDH"/>
</dbReference>
<dbReference type="Gene3D" id="3.40.50.720">
    <property type="entry name" value="NAD(P)-binding Rossmann-like Domain"/>
    <property type="match status" value="1"/>
</dbReference>
<evidence type="ECO:0000313" key="3">
    <source>
        <dbReference type="EMBL" id="MCQ5062562.1"/>
    </source>
</evidence>
<accession>A0AAP2UJ25</accession>
<evidence type="ECO:0000313" key="4">
    <source>
        <dbReference type="Proteomes" id="UP001204814"/>
    </source>
</evidence>
<dbReference type="Proteomes" id="UP001204814">
    <property type="component" value="Unassembled WGS sequence"/>
</dbReference>
<name>A0AAP2UJ25_9FIRM</name>
<dbReference type="RefSeq" id="WP_117575416.1">
    <property type="nucleotide sequence ID" value="NZ_JAJDKX010000013.1"/>
</dbReference>
<sequence>MEGVKELFNTNFLGPVCLIKEVLSEMRKRKSSAIINISSLGALTCNGGSGYYSASKSALEKMSIALRDEVEPLGIKVMIVEPESFRTNFRVSHIPSEDRGIDDYAKIKEARQRLAQDPFGQKGDPYKAAQVFVSTIEKEDYPKMILLGKGTTNLGVKILSNQIDEIKKWKDISDQTDFDE</sequence>
<reference evidence="3" key="1">
    <citation type="submission" date="2022-06" db="EMBL/GenBank/DDBJ databases">
        <title>Isolation of gut microbiota from human fecal samples.</title>
        <authorList>
            <person name="Pamer E.G."/>
            <person name="Barat B."/>
            <person name="Waligurski E."/>
            <person name="Medina S."/>
            <person name="Paddock L."/>
            <person name="Mostad J."/>
        </authorList>
    </citation>
    <scope>NUCLEOTIDE SEQUENCE</scope>
    <source>
        <strain evidence="3">DFI.6.24</strain>
    </source>
</reference>
<dbReference type="InterPro" id="IPR002347">
    <property type="entry name" value="SDR_fam"/>
</dbReference>